<sequence length="40" mass="4751">MAYIARTATFIREEFHTSALTILLIWLVRVLDWQLKLDDS</sequence>
<evidence type="ECO:0000313" key="2">
    <source>
        <dbReference type="Proteomes" id="UP000032360"/>
    </source>
</evidence>
<comment type="caution">
    <text evidence="1">The sequence shown here is derived from an EMBL/GenBank/DDBJ whole genome shotgun (WGS) entry which is preliminary data.</text>
</comment>
<evidence type="ECO:0000313" key="1">
    <source>
        <dbReference type="EMBL" id="KJF17975.1"/>
    </source>
</evidence>
<keyword evidence="2" id="KW-1185">Reference proteome</keyword>
<name>A0A0D8HJ45_9ACTN</name>
<accession>A0A0D8HJ45</accession>
<dbReference type="EMBL" id="JXYS01000026">
    <property type="protein sequence ID" value="KJF17975.1"/>
    <property type="molecule type" value="Genomic_DNA"/>
</dbReference>
<protein>
    <submittedName>
        <fullName evidence="1">Uncharacterized protein</fullName>
    </submittedName>
</protein>
<dbReference type="Proteomes" id="UP000032360">
    <property type="component" value="Unassembled WGS sequence"/>
</dbReference>
<organism evidence="1 2">
    <name type="scientific">Acidithrix ferrooxidans</name>
    <dbReference type="NCBI Taxonomy" id="1280514"/>
    <lineage>
        <taxon>Bacteria</taxon>
        <taxon>Bacillati</taxon>
        <taxon>Actinomycetota</taxon>
        <taxon>Acidimicrobiia</taxon>
        <taxon>Acidimicrobiales</taxon>
        <taxon>Acidimicrobiaceae</taxon>
        <taxon>Acidithrix</taxon>
    </lineage>
</organism>
<proteinExistence type="predicted"/>
<reference evidence="1 2" key="1">
    <citation type="submission" date="2015-01" db="EMBL/GenBank/DDBJ databases">
        <title>Draft genome of the acidophilic iron oxidizer Acidithrix ferrooxidans strain Py-F3.</title>
        <authorList>
            <person name="Poehlein A."/>
            <person name="Eisen S."/>
            <person name="Schloemann M."/>
            <person name="Johnson B.D."/>
            <person name="Daniel R."/>
            <person name="Muehling M."/>
        </authorList>
    </citation>
    <scope>NUCLEOTIDE SEQUENCE [LARGE SCALE GENOMIC DNA]</scope>
    <source>
        <strain evidence="1 2">Py-F3</strain>
    </source>
</reference>
<gene>
    <name evidence="1" type="ORF">AXFE_10710</name>
</gene>
<dbReference type="AlphaFoldDB" id="A0A0D8HJ45"/>